<protein>
    <submittedName>
        <fullName evidence="2">Uncharacterized protein</fullName>
    </submittedName>
</protein>
<keyword evidence="3" id="KW-1185">Reference proteome</keyword>
<name>A0ABS7T214_9FIRM</name>
<comment type="caution">
    <text evidence="2">The sequence shown here is derived from an EMBL/GenBank/DDBJ whole genome shotgun (WGS) entry which is preliminary data.</text>
</comment>
<accession>A0ABS7T214</accession>
<evidence type="ECO:0000313" key="2">
    <source>
        <dbReference type="EMBL" id="MBZ2387815.1"/>
    </source>
</evidence>
<sequence length="98" mass="11387">MNKTDSRNGIKLLQEILKLSMHELMDDVWEADEEDLMERFEMVLATPDDEYRPTSFSLMQITGLIGAVLIAKHRIDEKELMKMLKDSNALFVKEIISE</sequence>
<dbReference type="EMBL" id="JAIPME010000001">
    <property type="protein sequence ID" value="MBZ2385781.1"/>
    <property type="molecule type" value="Genomic_DNA"/>
</dbReference>
<dbReference type="EMBL" id="JAIPME010000002">
    <property type="protein sequence ID" value="MBZ2387815.1"/>
    <property type="molecule type" value="Genomic_DNA"/>
</dbReference>
<reference evidence="2 3" key="1">
    <citation type="submission" date="2021-08" db="EMBL/GenBank/DDBJ databases">
        <title>FDA dAtabase for Regulatory Grade micrObial Sequences (FDA-ARGOS): Supporting development and validation of Infectious Disease Dx tests.</title>
        <authorList>
            <person name="Sproer C."/>
            <person name="Gronow S."/>
            <person name="Severitt S."/>
            <person name="Schroder I."/>
            <person name="Tallon L."/>
            <person name="Sadzewicz L."/>
            <person name="Zhao X."/>
            <person name="Boylan J."/>
            <person name="Ott S."/>
            <person name="Bowen H."/>
            <person name="Vavikolanu K."/>
            <person name="Hazen T."/>
            <person name="Aluvathingal J."/>
            <person name="Nadendla S."/>
            <person name="Lowell S."/>
            <person name="Myers T."/>
            <person name="Yan Y."/>
            <person name="Sichtig H."/>
        </authorList>
    </citation>
    <scope>NUCLEOTIDE SEQUENCE [LARGE SCALE GENOMIC DNA]</scope>
    <source>
        <strain evidence="2 3">FDAARGOS_1460</strain>
    </source>
</reference>
<evidence type="ECO:0000313" key="3">
    <source>
        <dbReference type="Proteomes" id="UP000734271"/>
    </source>
</evidence>
<dbReference type="Proteomes" id="UP000734271">
    <property type="component" value="Unassembled WGS sequence"/>
</dbReference>
<gene>
    <name evidence="1" type="ORF">K8P03_00380</name>
    <name evidence="2" type="ORF">K8P03_11080</name>
</gene>
<proteinExistence type="predicted"/>
<organism evidence="2 3">
    <name type="scientific">Anaerococcus murdochii</name>
    <dbReference type="NCBI Taxonomy" id="411577"/>
    <lineage>
        <taxon>Bacteria</taxon>
        <taxon>Bacillati</taxon>
        <taxon>Bacillota</taxon>
        <taxon>Tissierellia</taxon>
        <taxon>Tissierellales</taxon>
        <taxon>Peptoniphilaceae</taxon>
        <taxon>Anaerococcus</taxon>
    </lineage>
</organism>
<dbReference type="RefSeq" id="WP_223417537.1">
    <property type="nucleotide sequence ID" value="NZ_JAIPME010000001.1"/>
</dbReference>
<evidence type="ECO:0000313" key="1">
    <source>
        <dbReference type="EMBL" id="MBZ2385781.1"/>
    </source>
</evidence>